<proteinExistence type="predicted"/>
<organism evidence="1 2">
    <name type="scientific">Caerostris extrusa</name>
    <name type="common">Bark spider</name>
    <name type="synonym">Caerostris bankana</name>
    <dbReference type="NCBI Taxonomy" id="172846"/>
    <lineage>
        <taxon>Eukaryota</taxon>
        <taxon>Metazoa</taxon>
        <taxon>Ecdysozoa</taxon>
        <taxon>Arthropoda</taxon>
        <taxon>Chelicerata</taxon>
        <taxon>Arachnida</taxon>
        <taxon>Araneae</taxon>
        <taxon>Araneomorphae</taxon>
        <taxon>Entelegynae</taxon>
        <taxon>Araneoidea</taxon>
        <taxon>Araneidae</taxon>
        <taxon>Caerostris</taxon>
    </lineage>
</organism>
<dbReference type="Proteomes" id="UP001054945">
    <property type="component" value="Unassembled WGS sequence"/>
</dbReference>
<dbReference type="EMBL" id="BPLR01016873">
    <property type="protein sequence ID" value="GIY87021.1"/>
    <property type="molecule type" value="Genomic_DNA"/>
</dbReference>
<gene>
    <name evidence="1" type="ORF">CEXT_477751</name>
</gene>
<sequence length="109" mass="12244">MWQPFPKPDSSPSWMQVTMATDRRCALLTRCAPHNSRPADGESEILLPYYSQFPLLPGENWKTGERSRLPLSFSLSLPGIKGNLFQLNGCCHPQKQTRIGGAVAIKRFN</sequence>
<accession>A0AAV4WVS5</accession>
<evidence type="ECO:0000313" key="1">
    <source>
        <dbReference type="EMBL" id="GIY87021.1"/>
    </source>
</evidence>
<keyword evidence="2" id="KW-1185">Reference proteome</keyword>
<name>A0AAV4WVS5_CAEEX</name>
<evidence type="ECO:0000313" key="2">
    <source>
        <dbReference type="Proteomes" id="UP001054945"/>
    </source>
</evidence>
<reference evidence="1 2" key="1">
    <citation type="submission" date="2021-06" db="EMBL/GenBank/DDBJ databases">
        <title>Caerostris extrusa draft genome.</title>
        <authorList>
            <person name="Kono N."/>
            <person name="Arakawa K."/>
        </authorList>
    </citation>
    <scope>NUCLEOTIDE SEQUENCE [LARGE SCALE GENOMIC DNA]</scope>
</reference>
<protein>
    <submittedName>
        <fullName evidence="1">Uncharacterized protein</fullName>
    </submittedName>
</protein>
<comment type="caution">
    <text evidence="1">The sequence shown here is derived from an EMBL/GenBank/DDBJ whole genome shotgun (WGS) entry which is preliminary data.</text>
</comment>
<dbReference type="AlphaFoldDB" id="A0AAV4WVS5"/>